<evidence type="ECO:0000256" key="3">
    <source>
        <dbReference type="ARBA" id="ARBA00022475"/>
    </source>
</evidence>
<keyword evidence="9" id="KW-0961">Cell wall biogenesis/degradation</keyword>
<dbReference type="GO" id="GO:0008658">
    <property type="term" value="F:penicillin binding"/>
    <property type="evidence" value="ECO:0007669"/>
    <property type="project" value="InterPro"/>
</dbReference>
<name>A0A2M7QJU2_9BACT</name>
<dbReference type="Proteomes" id="UP000229401">
    <property type="component" value="Unassembled WGS sequence"/>
</dbReference>
<feature type="domain" description="Penicillin-binding protein dimerisation" evidence="12">
    <location>
        <begin position="108"/>
        <end position="182"/>
    </location>
</feature>
<dbReference type="AlphaFoldDB" id="A0A2M7QJU2"/>
<dbReference type="Pfam" id="PF03717">
    <property type="entry name" value="PBP_dimer"/>
    <property type="match status" value="1"/>
</dbReference>
<evidence type="ECO:0000313" key="13">
    <source>
        <dbReference type="EMBL" id="PIY72110.1"/>
    </source>
</evidence>
<gene>
    <name evidence="13" type="ORF">COY87_02690</name>
</gene>
<feature type="transmembrane region" description="Helical" evidence="10">
    <location>
        <begin position="34"/>
        <end position="53"/>
    </location>
</feature>
<dbReference type="InterPro" id="IPR012338">
    <property type="entry name" value="Beta-lactam/transpept-like"/>
</dbReference>
<sequence length="569" mass="63488">MKRLFKKNLVPVHRARLNEISFGKRQDVDRPTLIYIYGFIILAVFIIFSLRLFDLTVVKGEYYRRLSEENRIREIVIEPKRGTILDRKGFVVAESKDGDNSLTSGRISSSRIYSAPEETAHIIGYRQIADKGEIQNDSCLNHLDLGDKTGKRGVERMFECQLRGRNGKKLTEVDAGGKYINTVAIAPPQNGDTIQLAMDLDLQKKAYELIKGKRAAVIVLDPKTGKILALSSTPSFNIQQFENANPSIESYFTDTEKPLFNRATEGAYPPGSIFKLVVATGALESGKITEKTVVEDTGQITAGPLTFGNWYFLQYGKTEGMVDFVKALQRSNDIYFYKAGEVLGPEGIRDWSEKFGLGVRIPFAFEQSEGLIPSAFWKEEVLNEKWYLGDTYNFSIGQGYTLVTPLQMALASSVFANNGYLCTPQLLKNGQIFCYKLPVSQKTIEFIRTGMKKACETGGTGYPLFDFKVKNLGLRMKKLSEIPEDKKASAEAAMDRDPTYWNAITTGCKTGTAESRDATSTSHAWFTVFAPFENPEIAVTVLVEEGGQGSDVAAPIARDILKAYFERNE</sequence>
<evidence type="ECO:0000256" key="8">
    <source>
        <dbReference type="ARBA" id="ARBA00023136"/>
    </source>
</evidence>
<dbReference type="InterPro" id="IPR001460">
    <property type="entry name" value="PCN-bd_Tpept"/>
</dbReference>
<dbReference type="Gene3D" id="3.40.710.10">
    <property type="entry name" value="DD-peptidase/beta-lactamase superfamily"/>
    <property type="match status" value="1"/>
</dbReference>
<keyword evidence="6" id="KW-0573">Peptidoglycan synthesis</keyword>
<keyword evidence="7 10" id="KW-1133">Transmembrane helix</keyword>
<dbReference type="PANTHER" id="PTHR30627:SF2">
    <property type="entry name" value="PEPTIDOGLYCAN D,D-TRANSPEPTIDASE MRDA"/>
    <property type="match status" value="1"/>
</dbReference>
<evidence type="ECO:0000256" key="9">
    <source>
        <dbReference type="ARBA" id="ARBA00023316"/>
    </source>
</evidence>
<evidence type="ECO:0000313" key="14">
    <source>
        <dbReference type="Proteomes" id="UP000229401"/>
    </source>
</evidence>
<comment type="subcellular location">
    <subcellularLocation>
        <location evidence="2">Cell membrane</location>
    </subcellularLocation>
    <subcellularLocation>
        <location evidence="1">Membrane</location>
        <topology evidence="1">Single-pass membrane protein</topology>
    </subcellularLocation>
</comment>
<evidence type="ECO:0000256" key="7">
    <source>
        <dbReference type="ARBA" id="ARBA00022989"/>
    </source>
</evidence>
<reference evidence="14" key="1">
    <citation type="submission" date="2017-09" db="EMBL/GenBank/DDBJ databases">
        <title>Depth-based differentiation of microbial function through sediment-hosted aquifers and enrichment of novel symbionts in the deep terrestrial subsurface.</title>
        <authorList>
            <person name="Probst A.J."/>
            <person name="Ladd B."/>
            <person name="Jarett J.K."/>
            <person name="Geller-Mcgrath D.E."/>
            <person name="Sieber C.M.K."/>
            <person name="Emerson J.B."/>
            <person name="Anantharaman K."/>
            <person name="Thomas B.C."/>
            <person name="Malmstrom R."/>
            <person name="Stieglmeier M."/>
            <person name="Klingl A."/>
            <person name="Woyke T."/>
            <person name="Ryan C.M."/>
            <person name="Banfield J.F."/>
        </authorList>
    </citation>
    <scope>NUCLEOTIDE SEQUENCE [LARGE SCALE GENOMIC DNA]</scope>
</reference>
<dbReference type="GO" id="GO:0071972">
    <property type="term" value="F:peptidoglycan L,D-transpeptidase activity"/>
    <property type="evidence" value="ECO:0007669"/>
    <property type="project" value="TreeGrafter"/>
</dbReference>
<organism evidence="13 14">
    <name type="scientific">Candidatus Roizmanbacteria bacterium CG_4_10_14_0_8_um_filter_33_9</name>
    <dbReference type="NCBI Taxonomy" id="1974826"/>
    <lineage>
        <taxon>Bacteria</taxon>
        <taxon>Candidatus Roizmaniibacteriota</taxon>
    </lineage>
</organism>
<evidence type="ECO:0000256" key="5">
    <source>
        <dbReference type="ARBA" id="ARBA00022960"/>
    </source>
</evidence>
<dbReference type="SUPFAM" id="SSF56519">
    <property type="entry name" value="Penicillin binding protein dimerisation domain"/>
    <property type="match status" value="1"/>
</dbReference>
<keyword evidence="3" id="KW-1003">Cell membrane</keyword>
<evidence type="ECO:0000256" key="2">
    <source>
        <dbReference type="ARBA" id="ARBA00004236"/>
    </source>
</evidence>
<dbReference type="GO" id="GO:0008360">
    <property type="term" value="P:regulation of cell shape"/>
    <property type="evidence" value="ECO:0007669"/>
    <property type="project" value="UniProtKB-KW"/>
</dbReference>
<accession>A0A2M7QJU2</accession>
<comment type="caution">
    <text evidence="13">The sequence shown here is derived from an EMBL/GenBank/DDBJ whole genome shotgun (WGS) entry which is preliminary data.</text>
</comment>
<evidence type="ECO:0000256" key="10">
    <source>
        <dbReference type="SAM" id="Phobius"/>
    </source>
</evidence>
<dbReference type="InterPro" id="IPR005311">
    <property type="entry name" value="PBP_dimer"/>
</dbReference>
<dbReference type="InterPro" id="IPR036138">
    <property type="entry name" value="PBP_dimer_sf"/>
</dbReference>
<evidence type="ECO:0008006" key="15">
    <source>
        <dbReference type="Google" id="ProtNLM"/>
    </source>
</evidence>
<evidence type="ECO:0000256" key="4">
    <source>
        <dbReference type="ARBA" id="ARBA00022692"/>
    </source>
</evidence>
<dbReference type="SUPFAM" id="SSF56601">
    <property type="entry name" value="beta-lactamase/transpeptidase-like"/>
    <property type="match status" value="1"/>
</dbReference>
<dbReference type="GO" id="GO:0009252">
    <property type="term" value="P:peptidoglycan biosynthetic process"/>
    <property type="evidence" value="ECO:0007669"/>
    <property type="project" value="UniProtKB-KW"/>
</dbReference>
<dbReference type="PANTHER" id="PTHR30627">
    <property type="entry name" value="PEPTIDOGLYCAN D,D-TRANSPEPTIDASE"/>
    <property type="match status" value="1"/>
</dbReference>
<evidence type="ECO:0000259" key="11">
    <source>
        <dbReference type="Pfam" id="PF00905"/>
    </source>
</evidence>
<dbReference type="Gene3D" id="3.90.1310.10">
    <property type="entry name" value="Penicillin-binding protein 2a (Domain 2)"/>
    <property type="match status" value="1"/>
</dbReference>
<evidence type="ECO:0000259" key="12">
    <source>
        <dbReference type="Pfam" id="PF03717"/>
    </source>
</evidence>
<dbReference type="GO" id="GO:0005886">
    <property type="term" value="C:plasma membrane"/>
    <property type="evidence" value="ECO:0007669"/>
    <property type="project" value="UniProtKB-SubCell"/>
</dbReference>
<dbReference type="GO" id="GO:0071555">
    <property type="term" value="P:cell wall organization"/>
    <property type="evidence" value="ECO:0007669"/>
    <property type="project" value="UniProtKB-KW"/>
</dbReference>
<dbReference type="InterPro" id="IPR050515">
    <property type="entry name" value="Beta-lactam/transpept"/>
</dbReference>
<keyword evidence="5" id="KW-0133">Cell shape</keyword>
<feature type="domain" description="Penicillin-binding protein transpeptidase" evidence="11">
    <location>
        <begin position="216"/>
        <end position="562"/>
    </location>
</feature>
<keyword evidence="4 10" id="KW-0812">Transmembrane</keyword>
<evidence type="ECO:0000256" key="6">
    <source>
        <dbReference type="ARBA" id="ARBA00022984"/>
    </source>
</evidence>
<evidence type="ECO:0000256" key="1">
    <source>
        <dbReference type="ARBA" id="ARBA00004167"/>
    </source>
</evidence>
<dbReference type="Pfam" id="PF00905">
    <property type="entry name" value="Transpeptidase"/>
    <property type="match status" value="1"/>
</dbReference>
<keyword evidence="8 10" id="KW-0472">Membrane</keyword>
<protein>
    <recommendedName>
        <fullName evidence="15">Penicillin-binding protein 2</fullName>
    </recommendedName>
</protein>
<proteinExistence type="predicted"/>
<dbReference type="EMBL" id="PFLI01000092">
    <property type="protein sequence ID" value="PIY72110.1"/>
    <property type="molecule type" value="Genomic_DNA"/>
</dbReference>